<evidence type="ECO:0000313" key="3">
    <source>
        <dbReference type="Proteomes" id="UP000018144"/>
    </source>
</evidence>
<keyword evidence="1" id="KW-1133">Transmembrane helix</keyword>
<sequence>MDLMTLIPQNIKRCPQTMFKRVNITITLFLNFFPLSIYYFRAPSLA</sequence>
<reference evidence="2 3" key="1">
    <citation type="journal article" date="2013" name="PLoS Genet.">
        <title>The genome and development-dependent transcriptomes of Pyronema confluens: a window into fungal evolution.</title>
        <authorList>
            <person name="Traeger S."/>
            <person name="Altegoer F."/>
            <person name="Freitag M."/>
            <person name="Gabaldon T."/>
            <person name="Kempken F."/>
            <person name="Kumar A."/>
            <person name="Marcet-Houben M."/>
            <person name="Poggeler S."/>
            <person name="Stajich J.E."/>
            <person name="Nowrousian M."/>
        </authorList>
    </citation>
    <scope>NUCLEOTIDE SEQUENCE [LARGE SCALE GENOMIC DNA]</scope>
    <source>
        <strain evidence="3">CBS 100304</strain>
        <tissue evidence="2">Vegetative mycelium</tissue>
    </source>
</reference>
<evidence type="ECO:0000313" key="2">
    <source>
        <dbReference type="EMBL" id="CCX31578.1"/>
    </source>
</evidence>
<accession>U4LI25</accession>
<gene>
    <name evidence="2" type="ORF">PCON_11019</name>
</gene>
<proteinExistence type="predicted"/>
<protein>
    <submittedName>
        <fullName evidence="2">Uncharacterized protein</fullName>
    </submittedName>
</protein>
<keyword evidence="1" id="KW-0812">Transmembrane</keyword>
<organism evidence="2 3">
    <name type="scientific">Pyronema omphalodes (strain CBS 100304)</name>
    <name type="common">Pyronema confluens</name>
    <dbReference type="NCBI Taxonomy" id="1076935"/>
    <lineage>
        <taxon>Eukaryota</taxon>
        <taxon>Fungi</taxon>
        <taxon>Dikarya</taxon>
        <taxon>Ascomycota</taxon>
        <taxon>Pezizomycotina</taxon>
        <taxon>Pezizomycetes</taxon>
        <taxon>Pezizales</taxon>
        <taxon>Pyronemataceae</taxon>
        <taxon>Pyronema</taxon>
    </lineage>
</organism>
<keyword evidence="1" id="KW-0472">Membrane</keyword>
<evidence type="ECO:0000256" key="1">
    <source>
        <dbReference type="SAM" id="Phobius"/>
    </source>
</evidence>
<keyword evidence="3" id="KW-1185">Reference proteome</keyword>
<feature type="transmembrane region" description="Helical" evidence="1">
    <location>
        <begin position="21"/>
        <end position="40"/>
    </location>
</feature>
<name>U4LI25_PYROM</name>
<dbReference type="AlphaFoldDB" id="U4LI25"/>
<dbReference type="EMBL" id="HF935615">
    <property type="protein sequence ID" value="CCX31578.1"/>
    <property type="molecule type" value="Genomic_DNA"/>
</dbReference>
<dbReference type="Proteomes" id="UP000018144">
    <property type="component" value="Unassembled WGS sequence"/>
</dbReference>